<gene>
    <name evidence="1" type="ORF">ACI1P1_14625</name>
</gene>
<protein>
    <submittedName>
        <fullName evidence="1">Sensor histidine kinase</fullName>
        <ecNumber evidence="1">2.7.13.3</ecNumber>
    </submittedName>
</protein>
<evidence type="ECO:0000313" key="1">
    <source>
        <dbReference type="EMBL" id="MFM9329525.1"/>
    </source>
</evidence>
<evidence type="ECO:0000313" key="2">
    <source>
        <dbReference type="Proteomes" id="UP001631969"/>
    </source>
</evidence>
<dbReference type="EMBL" id="JBJURJ010000009">
    <property type="protein sequence ID" value="MFM9329525.1"/>
    <property type="molecule type" value="Genomic_DNA"/>
</dbReference>
<name>A0ACC7NZC0_9BACL</name>
<keyword evidence="2" id="KW-1185">Reference proteome</keyword>
<comment type="caution">
    <text evidence="1">The sequence shown here is derived from an EMBL/GenBank/DDBJ whole genome shotgun (WGS) entry which is preliminary data.</text>
</comment>
<accession>A0ACC7NZC0</accession>
<dbReference type="Proteomes" id="UP001631969">
    <property type="component" value="Unassembled WGS sequence"/>
</dbReference>
<keyword evidence="1" id="KW-0808">Transferase</keyword>
<keyword evidence="1" id="KW-0418">Kinase</keyword>
<proteinExistence type="predicted"/>
<sequence length="607" mass="68562">MFYSLKNRLIAFFVLLLVLSFGTMSLLLFSQSRAIIRSYIETSALEKMDEYGSFISMAALQVYDISSLVFNSEETKNWNSSLTDPTLSEGEKMLANISLSKFLTHAVNSYSGISSVSLYREEGLIVSEDNEVVWDRSFVQTAWYKDFMGRGRHWVSAHTDQVEIRRDRPYQVLSLLLPVGVLEPSKARTVMKVNVSEDFFLEPLSRIHLGETGTIFLLDGEGSPILSQELYESKKTALRQVEAIRQNTGGPTEGVVYLKNDQGDTDILVYKKLKQSGWLLMGLVPERDLYAQLYTLRTTVIIFSSFLLIAAILLATWLSVGITKPLSRLTSAMRYVQTGDFALAESRIPEENTVRNEVGFVVSSFRNMVLQLRQHIKTEFELKLLRQQAEYKALLMQMNPHFLFNTLELLSSLSMQKRTEDSVQVIESLGKMLRFSLNSKEDLIPLTEELSCLRHYISILSIRFRERLDLQLEVEGKPEGRFIVKFLLQPLVENAVKYSFASQAQAHVRIRVQVEGGRLRLMVADNGPGLPDGLAAQLEEEATRSRLNDVLNNSGQIGLRNVLARCSLYYGSGFIYRIESQPEQGTVIELCLPAGEGAMQTEEGGMA</sequence>
<dbReference type="EC" id="2.7.13.3" evidence="1"/>
<organism evidence="1 2">
    <name type="scientific">Paenibacillus mesotrionivorans</name>
    <dbReference type="NCBI Taxonomy" id="3160968"/>
    <lineage>
        <taxon>Bacteria</taxon>
        <taxon>Bacillati</taxon>
        <taxon>Bacillota</taxon>
        <taxon>Bacilli</taxon>
        <taxon>Bacillales</taxon>
        <taxon>Paenibacillaceae</taxon>
        <taxon>Paenibacillus</taxon>
    </lineage>
</organism>
<reference evidence="1" key="1">
    <citation type="submission" date="2024-12" db="EMBL/GenBank/DDBJ databases">
        <authorList>
            <person name="Wu N."/>
        </authorList>
    </citation>
    <scope>NUCLEOTIDE SEQUENCE</scope>
    <source>
        <strain evidence="1">P15</strain>
    </source>
</reference>